<dbReference type="EMBL" id="QVMU01000001">
    <property type="protein sequence ID" value="RJX75591.1"/>
    <property type="molecule type" value="Genomic_DNA"/>
</dbReference>
<organism evidence="5 6">
    <name type="scientific">Vibrio sinensis</name>
    <dbReference type="NCBI Taxonomy" id="2302434"/>
    <lineage>
        <taxon>Bacteria</taxon>
        <taxon>Pseudomonadati</taxon>
        <taxon>Pseudomonadota</taxon>
        <taxon>Gammaproteobacteria</taxon>
        <taxon>Vibrionales</taxon>
        <taxon>Vibrionaceae</taxon>
        <taxon>Vibrio</taxon>
    </lineage>
</organism>
<dbReference type="RefSeq" id="WP_120029347.1">
    <property type="nucleotide sequence ID" value="NZ_QVMU01000001.1"/>
</dbReference>
<dbReference type="GO" id="GO:0043709">
    <property type="term" value="P:cell adhesion involved in single-species biofilm formation"/>
    <property type="evidence" value="ECO:0007669"/>
    <property type="project" value="TreeGrafter"/>
</dbReference>
<evidence type="ECO:0000256" key="1">
    <source>
        <dbReference type="ARBA" id="ARBA00012528"/>
    </source>
</evidence>
<comment type="catalytic activity">
    <reaction evidence="2">
        <text>2 GTP = 3',3'-c-di-GMP + 2 diphosphate</text>
        <dbReference type="Rhea" id="RHEA:24898"/>
        <dbReference type="ChEBI" id="CHEBI:33019"/>
        <dbReference type="ChEBI" id="CHEBI:37565"/>
        <dbReference type="ChEBI" id="CHEBI:58805"/>
        <dbReference type="EC" id="2.7.7.65"/>
    </reaction>
</comment>
<protein>
    <recommendedName>
        <fullName evidence="1">diguanylate cyclase</fullName>
        <ecNumber evidence="1">2.7.7.65</ecNumber>
    </recommendedName>
</protein>
<proteinExistence type="predicted"/>
<dbReference type="InterPro" id="IPR000160">
    <property type="entry name" value="GGDEF_dom"/>
</dbReference>
<dbReference type="Gene3D" id="3.30.70.270">
    <property type="match status" value="1"/>
</dbReference>
<keyword evidence="3" id="KW-1133">Transmembrane helix</keyword>
<reference evidence="5 6" key="1">
    <citation type="submission" date="2018-08" db="EMBL/GenBank/DDBJ databases">
        <title>Vibrio isolated from the Eastern China Marginal Seas.</title>
        <authorList>
            <person name="Li Y."/>
        </authorList>
    </citation>
    <scope>NUCLEOTIDE SEQUENCE [LARGE SCALE GENOMIC DNA]</scope>
    <source>
        <strain evidence="5 6">BEI233</strain>
    </source>
</reference>
<evidence type="ECO:0000313" key="5">
    <source>
        <dbReference type="EMBL" id="RJX75591.1"/>
    </source>
</evidence>
<dbReference type="SMART" id="SM00267">
    <property type="entry name" value="GGDEF"/>
    <property type="match status" value="1"/>
</dbReference>
<dbReference type="InterPro" id="IPR050469">
    <property type="entry name" value="Diguanylate_Cyclase"/>
</dbReference>
<accession>A0A3A6RFV7</accession>
<feature type="transmembrane region" description="Helical" evidence="3">
    <location>
        <begin position="73"/>
        <end position="94"/>
    </location>
</feature>
<gene>
    <name evidence="5" type="ORF">DZ860_02645</name>
</gene>
<evidence type="ECO:0000259" key="4">
    <source>
        <dbReference type="PROSITE" id="PS50887"/>
    </source>
</evidence>
<dbReference type="OrthoDB" id="70510at2"/>
<keyword evidence="3" id="KW-0472">Membrane</keyword>
<sequence>MRTLFNNRELSYELLSCAFKFSIVPFLYIVPVFVFQIEVDSIYDYLLEVTRLYSVILLTSLLGKLVNSKMIRFGLILAIINGVYDSVTEIVILQQMLVSPFPFVDALLDEALLIAGYGCIISGLYQHFMQINRLTLTDNLTQCYTRSALNLIPIGGYQLFYFDLDDFKIINDTRGHNVGDKVLTTFSRMLIRSCDDTGYAFRLGGDEFLAIVDVDKAVHFIDVFTKACDLEEIKVSYGTSACFDNNFKIAISEADENLYEMKQCKKSFSDQSFESDY</sequence>
<evidence type="ECO:0000313" key="6">
    <source>
        <dbReference type="Proteomes" id="UP000273252"/>
    </source>
</evidence>
<dbReference type="GO" id="GO:1902201">
    <property type="term" value="P:negative regulation of bacterial-type flagellum-dependent cell motility"/>
    <property type="evidence" value="ECO:0007669"/>
    <property type="project" value="TreeGrafter"/>
</dbReference>
<feature type="transmembrane region" description="Helical" evidence="3">
    <location>
        <begin position="106"/>
        <end position="125"/>
    </location>
</feature>
<dbReference type="PANTHER" id="PTHR45138">
    <property type="entry name" value="REGULATORY COMPONENTS OF SENSORY TRANSDUCTION SYSTEM"/>
    <property type="match status" value="1"/>
</dbReference>
<dbReference type="GO" id="GO:0005886">
    <property type="term" value="C:plasma membrane"/>
    <property type="evidence" value="ECO:0007669"/>
    <property type="project" value="TreeGrafter"/>
</dbReference>
<dbReference type="NCBIfam" id="TIGR00254">
    <property type="entry name" value="GGDEF"/>
    <property type="match status" value="1"/>
</dbReference>
<dbReference type="CDD" id="cd01949">
    <property type="entry name" value="GGDEF"/>
    <property type="match status" value="1"/>
</dbReference>
<evidence type="ECO:0000256" key="3">
    <source>
        <dbReference type="SAM" id="Phobius"/>
    </source>
</evidence>
<keyword evidence="6" id="KW-1185">Reference proteome</keyword>
<dbReference type="PANTHER" id="PTHR45138:SF9">
    <property type="entry name" value="DIGUANYLATE CYCLASE DGCM-RELATED"/>
    <property type="match status" value="1"/>
</dbReference>
<name>A0A3A6RFV7_9VIBR</name>
<dbReference type="EC" id="2.7.7.65" evidence="1"/>
<feature type="transmembrane region" description="Helical" evidence="3">
    <location>
        <begin position="49"/>
        <end position="66"/>
    </location>
</feature>
<dbReference type="GO" id="GO:0052621">
    <property type="term" value="F:diguanylate cyclase activity"/>
    <property type="evidence" value="ECO:0007669"/>
    <property type="project" value="UniProtKB-EC"/>
</dbReference>
<evidence type="ECO:0000256" key="2">
    <source>
        <dbReference type="ARBA" id="ARBA00034247"/>
    </source>
</evidence>
<feature type="domain" description="GGDEF" evidence="4">
    <location>
        <begin position="155"/>
        <end position="271"/>
    </location>
</feature>
<dbReference type="SUPFAM" id="SSF55073">
    <property type="entry name" value="Nucleotide cyclase"/>
    <property type="match status" value="1"/>
</dbReference>
<dbReference type="InterPro" id="IPR029787">
    <property type="entry name" value="Nucleotide_cyclase"/>
</dbReference>
<keyword evidence="3" id="KW-0812">Transmembrane</keyword>
<comment type="caution">
    <text evidence="5">The sequence shown here is derived from an EMBL/GenBank/DDBJ whole genome shotgun (WGS) entry which is preliminary data.</text>
</comment>
<feature type="transmembrane region" description="Helical" evidence="3">
    <location>
        <begin position="12"/>
        <end position="37"/>
    </location>
</feature>
<dbReference type="Proteomes" id="UP000273252">
    <property type="component" value="Unassembled WGS sequence"/>
</dbReference>
<dbReference type="Pfam" id="PF00990">
    <property type="entry name" value="GGDEF"/>
    <property type="match status" value="1"/>
</dbReference>
<dbReference type="InterPro" id="IPR043128">
    <property type="entry name" value="Rev_trsase/Diguanyl_cyclase"/>
</dbReference>
<dbReference type="PROSITE" id="PS50887">
    <property type="entry name" value="GGDEF"/>
    <property type="match status" value="1"/>
</dbReference>
<dbReference type="AlphaFoldDB" id="A0A3A6RFV7"/>